<sequence>MSSTEILTTTVEPESSTSTTTALPSVPSTSTTTSTTSTTTIASTSTTTATTTSPIEDQCQNMANCHQNNVYHVVTKAMNWTTAENECLTMNGKLSSILNEEESVFVGQLLFQHPVIARFDFTVWIGGYRSPRGSRPRFRWVDYQPFSYENFYKNQPNEVPENDCLEIFDPTYRKWANYDCERERPFLCKIPLQQYRK</sequence>
<dbReference type="Proteomes" id="UP001175271">
    <property type="component" value="Unassembled WGS sequence"/>
</dbReference>
<gene>
    <name evidence="4" type="ORF">QR680_004638</name>
</gene>
<keyword evidence="5" id="KW-1185">Reference proteome</keyword>
<dbReference type="InterPro" id="IPR050111">
    <property type="entry name" value="C-type_lectin/snaclec_domain"/>
</dbReference>
<dbReference type="EMBL" id="JAUCMV010000003">
    <property type="protein sequence ID" value="KAK0409584.1"/>
    <property type="molecule type" value="Genomic_DNA"/>
</dbReference>
<reference evidence="4" key="1">
    <citation type="submission" date="2023-06" db="EMBL/GenBank/DDBJ databases">
        <title>Genomic analysis of the entomopathogenic nematode Steinernema hermaphroditum.</title>
        <authorList>
            <person name="Schwarz E.M."/>
            <person name="Heppert J.K."/>
            <person name="Baniya A."/>
            <person name="Schwartz H.T."/>
            <person name="Tan C.-H."/>
            <person name="Antoshechkin I."/>
            <person name="Sternberg P.W."/>
            <person name="Goodrich-Blair H."/>
            <person name="Dillman A.R."/>
        </authorList>
    </citation>
    <scope>NUCLEOTIDE SEQUENCE</scope>
    <source>
        <strain evidence="4">PS9179</strain>
        <tissue evidence="4">Whole animal</tissue>
    </source>
</reference>
<dbReference type="PANTHER" id="PTHR22803">
    <property type="entry name" value="MANNOSE, PHOSPHOLIPASE, LECTIN RECEPTOR RELATED"/>
    <property type="match status" value="1"/>
</dbReference>
<dbReference type="SMART" id="SM00034">
    <property type="entry name" value="CLECT"/>
    <property type="match status" value="1"/>
</dbReference>
<evidence type="ECO:0000259" key="3">
    <source>
        <dbReference type="PROSITE" id="PS50041"/>
    </source>
</evidence>
<dbReference type="Gene3D" id="3.10.100.10">
    <property type="entry name" value="Mannose-Binding Protein A, subunit A"/>
    <property type="match status" value="1"/>
</dbReference>
<comment type="caution">
    <text evidence="4">The sequence shown here is derived from an EMBL/GenBank/DDBJ whole genome shotgun (WGS) entry which is preliminary data.</text>
</comment>
<evidence type="ECO:0000313" key="5">
    <source>
        <dbReference type="Proteomes" id="UP001175271"/>
    </source>
</evidence>
<evidence type="ECO:0000256" key="2">
    <source>
        <dbReference type="SAM" id="MobiDB-lite"/>
    </source>
</evidence>
<dbReference type="InterPro" id="IPR001304">
    <property type="entry name" value="C-type_lectin-like"/>
</dbReference>
<feature type="domain" description="C-type lectin" evidence="3">
    <location>
        <begin position="66"/>
        <end position="189"/>
    </location>
</feature>
<name>A0AA39HRM0_9BILA</name>
<dbReference type="InterPro" id="IPR016187">
    <property type="entry name" value="CTDL_fold"/>
</dbReference>
<organism evidence="4 5">
    <name type="scientific">Steinernema hermaphroditum</name>
    <dbReference type="NCBI Taxonomy" id="289476"/>
    <lineage>
        <taxon>Eukaryota</taxon>
        <taxon>Metazoa</taxon>
        <taxon>Ecdysozoa</taxon>
        <taxon>Nematoda</taxon>
        <taxon>Chromadorea</taxon>
        <taxon>Rhabditida</taxon>
        <taxon>Tylenchina</taxon>
        <taxon>Panagrolaimomorpha</taxon>
        <taxon>Strongyloidoidea</taxon>
        <taxon>Steinernematidae</taxon>
        <taxon>Steinernema</taxon>
    </lineage>
</organism>
<dbReference type="InterPro" id="IPR016186">
    <property type="entry name" value="C-type_lectin-like/link_sf"/>
</dbReference>
<dbReference type="PROSITE" id="PS00615">
    <property type="entry name" value="C_TYPE_LECTIN_1"/>
    <property type="match status" value="1"/>
</dbReference>
<evidence type="ECO:0000256" key="1">
    <source>
        <dbReference type="ARBA" id="ARBA00023157"/>
    </source>
</evidence>
<dbReference type="PROSITE" id="PS50041">
    <property type="entry name" value="C_TYPE_LECTIN_2"/>
    <property type="match status" value="1"/>
</dbReference>
<dbReference type="CDD" id="cd00037">
    <property type="entry name" value="CLECT"/>
    <property type="match status" value="1"/>
</dbReference>
<dbReference type="InterPro" id="IPR018378">
    <property type="entry name" value="C-type_lectin_CS"/>
</dbReference>
<dbReference type="AlphaFoldDB" id="A0AA39HRM0"/>
<dbReference type="Pfam" id="PF00059">
    <property type="entry name" value="Lectin_C"/>
    <property type="match status" value="1"/>
</dbReference>
<dbReference type="SUPFAM" id="SSF56436">
    <property type="entry name" value="C-type lectin-like"/>
    <property type="match status" value="1"/>
</dbReference>
<keyword evidence="1" id="KW-1015">Disulfide bond</keyword>
<evidence type="ECO:0000313" key="4">
    <source>
        <dbReference type="EMBL" id="KAK0409584.1"/>
    </source>
</evidence>
<feature type="compositionally biased region" description="Low complexity" evidence="2">
    <location>
        <begin position="7"/>
        <end position="51"/>
    </location>
</feature>
<proteinExistence type="predicted"/>
<protein>
    <recommendedName>
        <fullName evidence="3">C-type lectin domain-containing protein</fullName>
    </recommendedName>
</protein>
<feature type="region of interest" description="Disordered" evidence="2">
    <location>
        <begin position="1"/>
        <end position="51"/>
    </location>
</feature>
<accession>A0AA39HRM0</accession>